<reference evidence="11" key="2">
    <citation type="submission" date="2020-09" db="EMBL/GenBank/DDBJ databases">
        <authorList>
            <person name="Sun Q."/>
            <person name="Ohkuma M."/>
        </authorList>
    </citation>
    <scope>NUCLEOTIDE SEQUENCE</scope>
    <source>
        <strain evidence="11">JCM 5016</strain>
    </source>
</reference>
<dbReference type="InterPro" id="IPR001173">
    <property type="entry name" value="Glyco_trans_2-like"/>
</dbReference>
<dbReference type="Gene3D" id="3.90.550.10">
    <property type="entry name" value="Spore Coat Polysaccharide Biosynthesis Protein SpsA, Chain A"/>
    <property type="match status" value="1"/>
</dbReference>
<organism evidence="11 12">
    <name type="scientific">Streptomyces echinoruber</name>
    <dbReference type="NCBI Taxonomy" id="68898"/>
    <lineage>
        <taxon>Bacteria</taxon>
        <taxon>Bacillati</taxon>
        <taxon>Actinomycetota</taxon>
        <taxon>Actinomycetes</taxon>
        <taxon>Kitasatosporales</taxon>
        <taxon>Streptomycetaceae</taxon>
        <taxon>Streptomyces</taxon>
    </lineage>
</organism>
<evidence type="ECO:0000256" key="6">
    <source>
        <dbReference type="ARBA" id="ARBA00037281"/>
    </source>
</evidence>
<keyword evidence="3" id="KW-0328">Glycosyltransferase</keyword>
<evidence type="ECO:0000313" key="12">
    <source>
        <dbReference type="Proteomes" id="UP000623010"/>
    </source>
</evidence>
<dbReference type="PANTHER" id="PTHR43646">
    <property type="entry name" value="GLYCOSYLTRANSFERASE"/>
    <property type="match status" value="1"/>
</dbReference>
<dbReference type="GO" id="GO:0005886">
    <property type="term" value="C:plasma membrane"/>
    <property type="evidence" value="ECO:0007669"/>
    <property type="project" value="UniProtKB-SubCell"/>
</dbReference>
<evidence type="ECO:0000256" key="5">
    <source>
        <dbReference type="ARBA" id="ARBA00023136"/>
    </source>
</evidence>
<feature type="domain" description="Glycosyltransferase 2-like" evidence="10">
    <location>
        <begin position="27"/>
        <end position="201"/>
    </location>
</feature>
<proteinExistence type="inferred from homology"/>
<evidence type="ECO:0000256" key="4">
    <source>
        <dbReference type="ARBA" id="ARBA00022679"/>
    </source>
</evidence>
<keyword evidence="5" id="KW-0472">Membrane</keyword>
<dbReference type="AlphaFoldDB" id="A0A918VK29"/>
<dbReference type="PANTHER" id="PTHR43646:SF2">
    <property type="entry name" value="GLYCOSYLTRANSFERASE 2-LIKE DOMAIN-CONTAINING PROTEIN"/>
    <property type="match status" value="1"/>
</dbReference>
<dbReference type="InterPro" id="IPR029044">
    <property type="entry name" value="Nucleotide-diphossugar_trans"/>
</dbReference>
<sequence length="380" mass="41481">MPASLSPRKESSCMRDQPMAAQCRAAVVVPARNEERRLPEMLTHLREAVTALPDGTIEVVVVDNGSSDGTGAVARAFAAKFPPARVVTEPLPGVGNARAAGARLALARAARRPRQEHEEFWIIGTDADVLVPPSWLGNWLDYFDCRACLVATGGSVFQDLPKTSPVAAEVLGRVGTFIAHLEQYFGVVNVEGFNHAIERRVYGLIGPYQQPVATDDTGRIVNLAGEDWDLGTRARALHFPVGRNTTNEVRASARRLSADPYRFITGEAYEGEFVPVTGGNAPQDIDPARADDMLRLGLRRALLHFAFKPILLQPQLLRDADVQALLGPQLHAELYGWLGRHPAPDVFTARARFITDHLNAIHAAFADQLLQRCLTVIDAP</sequence>
<protein>
    <recommendedName>
        <fullName evidence="9">4,4'-diaponeurosporenoate glycosyltransferase</fullName>
    </recommendedName>
</protein>
<reference evidence="11" key="1">
    <citation type="journal article" date="2014" name="Int. J. Syst. Evol. Microbiol.">
        <title>Complete genome sequence of Corynebacterium casei LMG S-19264T (=DSM 44701T), isolated from a smear-ripened cheese.</title>
        <authorList>
            <consortium name="US DOE Joint Genome Institute (JGI-PGF)"/>
            <person name="Walter F."/>
            <person name="Albersmeier A."/>
            <person name="Kalinowski J."/>
            <person name="Ruckert C."/>
        </authorList>
    </citation>
    <scope>NUCLEOTIDE SEQUENCE</scope>
    <source>
        <strain evidence="11">JCM 5016</strain>
    </source>
</reference>
<keyword evidence="4" id="KW-0808">Transferase</keyword>
<evidence type="ECO:0000313" key="11">
    <source>
        <dbReference type="EMBL" id="GHA03929.1"/>
    </source>
</evidence>
<dbReference type="SUPFAM" id="SSF53448">
    <property type="entry name" value="Nucleotide-diphospho-sugar transferases"/>
    <property type="match status" value="1"/>
</dbReference>
<dbReference type="CDD" id="cd00761">
    <property type="entry name" value="Glyco_tranf_GTA_type"/>
    <property type="match status" value="1"/>
</dbReference>
<gene>
    <name evidence="11" type="ORF">GCM10010389_49270</name>
</gene>
<name>A0A918VK29_9ACTN</name>
<evidence type="ECO:0000256" key="9">
    <source>
        <dbReference type="ARBA" id="ARBA00040345"/>
    </source>
</evidence>
<accession>A0A918VK29</accession>
<comment type="function">
    <text evidence="6">Catalyzes the glycosylation of 4,4'-diaponeurosporenoate, i.e. the esterification of glucose at the C1'' position with the carboxyl group of 4,4'-diaponeurosporenic acid, to form glycosyl-4,4'-diaponeurosporenoate. This is a step in the biosynthesis of staphyloxanthin, an orange pigment present in most staphylococci strains.</text>
</comment>
<dbReference type="EMBL" id="BMWH01000023">
    <property type="protein sequence ID" value="GHA03929.1"/>
    <property type="molecule type" value="Genomic_DNA"/>
</dbReference>
<evidence type="ECO:0000256" key="2">
    <source>
        <dbReference type="ARBA" id="ARBA00022475"/>
    </source>
</evidence>
<evidence type="ECO:0000256" key="7">
    <source>
        <dbReference type="ARBA" id="ARBA00037904"/>
    </source>
</evidence>
<comment type="similarity">
    <text evidence="8">Belongs to the glycosyltransferase 2 family. CrtQ subfamily.</text>
</comment>
<dbReference type="GO" id="GO:0016757">
    <property type="term" value="F:glycosyltransferase activity"/>
    <property type="evidence" value="ECO:0007669"/>
    <property type="project" value="UniProtKB-KW"/>
</dbReference>
<comment type="subcellular location">
    <subcellularLocation>
        <location evidence="1">Cell membrane</location>
    </subcellularLocation>
</comment>
<evidence type="ECO:0000256" key="1">
    <source>
        <dbReference type="ARBA" id="ARBA00004236"/>
    </source>
</evidence>
<evidence type="ECO:0000256" key="3">
    <source>
        <dbReference type="ARBA" id="ARBA00022676"/>
    </source>
</evidence>
<keyword evidence="2" id="KW-1003">Cell membrane</keyword>
<comment type="caution">
    <text evidence="11">The sequence shown here is derived from an EMBL/GenBank/DDBJ whole genome shotgun (WGS) entry which is preliminary data.</text>
</comment>
<dbReference type="Proteomes" id="UP000623010">
    <property type="component" value="Unassembled WGS sequence"/>
</dbReference>
<evidence type="ECO:0000256" key="8">
    <source>
        <dbReference type="ARBA" id="ARBA00038120"/>
    </source>
</evidence>
<comment type="pathway">
    <text evidence="7">Carotenoid biosynthesis; staphyloxanthin biosynthesis; staphyloxanthin from farnesyl diphosphate: step 4/5.</text>
</comment>
<dbReference type="Pfam" id="PF00535">
    <property type="entry name" value="Glycos_transf_2"/>
    <property type="match status" value="1"/>
</dbReference>
<keyword evidence="12" id="KW-1185">Reference proteome</keyword>
<evidence type="ECO:0000259" key="10">
    <source>
        <dbReference type="Pfam" id="PF00535"/>
    </source>
</evidence>